<feature type="transmembrane region" description="Helical" evidence="1">
    <location>
        <begin position="44"/>
        <end position="68"/>
    </location>
</feature>
<dbReference type="EMBL" id="SGPJ01000103">
    <property type="protein sequence ID" value="THG98813.1"/>
    <property type="molecule type" value="Genomic_DNA"/>
</dbReference>
<evidence type="ECO:0000313" key="3">
    <source>
        <dbReference type="Proteomes" id="UP000309038"/>
    </source>
</evidence>
<reference evidence="2 3" key="1">
    <citation type="submission" date="2019-02" db="EMBL/GenBank/DDBJ databases">
        <title>Genome sequencing of the rare red list fungi Phlebia centrifuga.</title>
        <authorList>
            <person name="Buettner E."/>
            <person name="Kellner H."/>
        </authorList>
    </citation>
    <scope>NUCLEOTIDE SEQUENCE [LARGE SCALE GENOMIC DNA]</scope>
    <source>
        <strain evidence="2 3">DSM 108282</strain>
    </source>
</reference>
<organism evidence="2 3">
    <name type="scientific">Hermanssonia centrifuga</name>
    <dbReference type="NCBI Taxonomy" id="98765"/>
    <lineage>
        <taxon>Eukaryota</taxon>
        <taxon>Fungi</taxon>
        <taxon>Dikarya</taxon>
        <taxon>Basidiomycota</taxon>
        <taxon>Agaricomycotina</taxon>
        <taxon>Agaricomycetes</taxon>
        <taxon>Polyporales</taxon>
        <taxon>Meruliaceae</taxon>
        <taxon>Hermanssonia</taxon>
    </lineage>
</organism>
<keyword evidence="1" id="KW-1133">Transmembrane helix</keyword>
<keyword evidence="1" id="KW-0812">Transmembrane</keyword>
<feature type="transmembrane region" description="Helical" evidence="1">
    <location>
        <begin position="89"/>
        <end position="113"/>
    </location>
</feature>
<evidence type="ECO:0000256" key="1">
    <source>
        <dbReference type="SAM" id="Phobius"/>
    </source>
</evidence>
<proteinExistence type="predicted"/>
<protein>
    <submittedName>
        <fullName evidence="2">Uncharacterized protein</fullName>
    </submittedName>
</protein>
<dbReference type="Proteomes" id="UP000309038">
    <property type="component" value="Unassembled WGS sequence"/>
</dbReference>
<gene>
    <name evidence="2" type="ORF">EW026_g3434</name>
</gene>
<feature type="transmembrane region" description="Helical" evidence="1">
    <location>
        <begin position="119"/>
        <end position="137"/>
    </location>
</feature>
<sequence length="246" mass="28157">MLAVPYLAFGLFVAIGSHIALEHTERVNREQRYFYCSLNWNPFTYAVEILSTLICLVSITFGIHIAITTSRHWRLLRRGGHLTDENMSLTIRVFVFTLYLLTSTVMNLASIWATPGLGIAPDMLSASVGMALFLIFVSQRDIFRAWCFWSKYKYDNTRSSTLSRPIYRRPSQFVAPALSSNETLRADRSSKGKSQDSMRDYYEAKTQGKGVQIIGRPDEAFRRPEEVVKNIKSKKDKRSTISTWGF</sequence>
<dbReference type="AlphaFoldDB" id="A0A4S4KKQ0"/>
<keyword evidence="3" id="KW-1185">Reference proteome</keyword>
<accession>A0A4S4KKQ0</accession>
<comment type="caution">
    <text evidence="2">The sequence shown here is derived from an EMBL/GenBank/DDBJ whole genome shotgun (WGS) entry which is preliminary data.</text>
</comment>
<name>A0A4S4KKQ0_9APHY</name>
<keyword evidence="1" id="KW-0472">Membrane</keyword>
<evidence type="ECO:0000313" key="2">
    <source>
        <dbReference type="EMBL" id="THG98813.1"/>
    </source>
</evidence>